<dbReference type="AlphaFoldDB" id="M3FPY2"/>
<dbReference type="EMBL" id="AHOR02000023">
    <property type="protein sequence ID" value="EMF82407.1"/>
    <property type="molecule type" value="Genomic_DNA"/>
</dbReference>
<evidence type="ECO:0000313" key="3">
    <source>
        <dbReference type="Proteomes" id="UP000011770"/>
    </source>
</evidence>
<evidence type="ECO:0000259" key="1">
    <source>
        <dbReference type="Pfam" id="PF07602"/>
    </source>
</evidence>
<organism evidence="2 3">
    <name type="scientific">Leptospira weilii serovar Topaz str. LT2116</name>
    <dbReference type="NCBI Taxonomy" id="1088540"/>
    <lineage>
        <taxon>Bacteria</taxon>
        <taxon>Pseudomonadati</taxon>
        <taxon>Spirochaetota</taxon>
        <taxon>Spirochaetia</taxon>
        <taxon>Leptospirales</taxon>
        <taxon>Leptospiraceae</taxon>
        <taxon>Leptospira</taxon>
    </lineage>
</organism>
<accession>M3FPY2</accession>
<dbReference type="Proteomes" id="UP000011770">
    <property type="component" value="Unassembled WGS sequence"/>
</dbReference>
<feature type="domain" description="DUF1565" evidence="1">
    <location>
        <begin position="1"/>
        <end position="47"/>
    </location>
</feature>
<gene>
    <name evidence="2" type="ORF">LEP1GSC188_4782</name>
</gene>
<sequence>MGGGPAGSEGNNTISCNSYEDIWIPGVNNDPQILFAKNNYWDHFPPTKSFTGPDLPGLDIRHISNATVVRYEEGSVTSNPCN</sequence>
<dbReference type="InterPro" id="IPR011459">
    <property type="entry name" value="DUF1565"/>
</dbReference>
<comment type="caution">
    <text evidence="2">The sequence shown here is derived from an EMBL/GenBank/DDBJ whole genome shotgun (WGS) entry which is preliminary data.</text>
</comment>
<protein>
    <submittedName>
        <fullName evidence="2">PF07602 domain protein</fullName>
    </submittedName>
</protein>
<dbReference type="Pfam" id="PF07602">
    <property type="entry name" value="DUF1565"/>
    <property type="match status" value="1"/>
</dbReference>
<evidence type="ECO:0000313" key="2">
    <source>
        <dbReference type="EMBL" id="EMF82407.1"/>
    </source>
</evidence>
<proteinExistence type="predicted"/>
<name>M3FPY2_9LEPT</name>
<reference evidence="2 3" key="1">
    <citation type="submission" date="2013-01" db="EMBL/GenBank/DDBJ databases">
        <authorList>
            <person name="Harkins D.M."/>
            <person name="Durkin A.S."/>
            <person name="Brinkac L.M."/>
            <person name="Haft D.H."/>
            <person name="Selengut J.D."/>
            <person name="Sanka R."/>
            <person name="DePew J."/>
            <person name="Purushe J."/>
            <person name="Tulsiani S.M."/>
            <person name="Graham G.C."/>
            <person name="Burns M.-A."/>
            <person name="Dohnt M.F."/>
            <person name="Smythe L.D."/>
            <person name="McKay D.B."/>
            <person name="Craig S.B."/>
            <person name="Vinetz J.M."/>
            <person name="Sutton G.G."/>
            <person name="Nierman W.C."/>
            <person name="Fouts D.E."/>
        </authorList>
    </citation>
    <scope>NUCLEOTIDE SEQUENCE [LARGE SCALE GENOMIC DNA]</scope>
    <source>
        <strain evidence="2 3">LT2116</strain>
    </source>
</reference>